<dbReference type="Proteomes" id="UP000828390">
    <property type="component" value="Unassembled WGS sequence"/>
</dbReference>
<keyword evidence="3" id="KW-1185">Reference proteome</keyword>
<name>A0A9D4M1L6_DREPO</name>
<comment type="caution">
    <text evidence="2">The sequence shown here is derived from an EMBL/GenBank/DDBJ whole genome shotgun (WGS) entry which is preliminary data.</text>
</comment>
<evidence type="ECO:0000259" key="1">
    <source>
        <dbReference type="Pfam" id="PF25085"/>
    </source>
</evidence>
<reference evidence="2" key="1">
    <citation type="journal article" date="2019" name="bioRxiv">
        <title>The Genome of the Zebra Mussel, Dreissena polymorpha: A Resource for Invasive Species Research.</title>
        <authorList>
            <person name="McCartney M.A."/>
            <person name="Auch B."/>
            <person name="Kono T."/>
            <person name="Mallez S."/>
            <person name="Zhang Y."/>
            <person name="Obille A."/>
            <person name="Becker A."/>
            <person name="Abrahante J.E."/>
            <person name="Garbe J."/>
            <person name="Badalamenti J.P."/>
            <person name="Herman A."/>
            <person name="Mangelson H."/>
            <person name="Liachko I."/>
            <person name="Sullivan S."/>
            <person name="Sone E.D."/>
            <person name="Koren S."/>
            <person name="Silverstein K.A.T."/>
            <person name="Beckman K.B."/>
            <person name="Gohl D.M."/>
        </authorList>
    </citation>
    <scope>NUCLEOTIDE SEQUENCE</scope>
    <source>
        <strain evidence="2">Duluth1</strain>
        <tissue evidence="2">Whole animal</tissue>
    </source>
</reference>
<protein>
    <recommendedName>
        <fullName evidence="1">DUF7802 domain-containing protein</fullName>
    </recommendedName>
</protein>
<dbReference type="AlphaFoldDB" id="A0A9D4M1L6"/>
<feature type="domain" description="DUF7802" evidence="1">
    <location>
        <begin position="2"/>
        <end position="54"/>
    </location>
</feature>
<reference evidence="2" key="2">
    <citation type="submission" date="2020-11" db="EMBL/GenBank/DDBJ databases">
        <authorList>
            <person name="McCartney M.A."/>
            <person name="Auch B."/>
            <person name="Kono T."/>
            <person name="Mallez S."/>
            <person name="Becker A."/>
            <person name="Gohl D.M."/>
            <person name="Silverstein K.A.T."/>
            <person name="Koren S."/>
            <person name="Bechman K.B."/>
            <person name="Herman A."/>
            <person name="Abrahante J.E."/>
            <person name="Garbe J."/>
        </authorList>
    </citation>
    <scope>NUCLEOTIDE SEQUENCE</scope>
    <source>
        <strain evidence="2">Duluth1</strain>
        <tissue evidence="2">Whole animal</tissue>
    </source>
</reference>
<dbReference type="Pfam" id="PF25085">
    <property type="entry name" value="DUF7802"/>
    <property type="match status" value="1"/>
</dbReference>
<accession>A0A9D4M1L6</accession>
<dbReference type="InterPro" id="IPR056704">
    <property type="entry name" value="DUF7802"/>
</dbReference>
<organism evidence="2 3">
    <name type="scientific">Dreissena polymorpha</name>
    <name type="common">Zebra mussel</name>
    <name type="synonym">Mytilus polymorpha</name>
    <dbReference type="NCBI Taxonomy" id="45954"/>
    <lineage>
        <taxon>Eukaryota</taxon>
        <taxon>Metazoa</taxon>
        <taxon>Spiralia</taxon>
        <taxon>Lophotrochozoa</taxon>
        <taxon>Mollusca</taxon>
        <taxon>Bivalvia</taxon>
        <taxon>Autobranchia</taxon>
        <taxon>Heteroconchia</taxon>
        <taxon>Euheterodonta</taxon>
        <taxon>Imparidentia</taxon>
        <taxon>Neoheterodontei</taxon>
        <taxon>Myida</taxon>
        <taxon>Dreissenoidea</taxon>
        <taxon>Dreissenidae</taxon>
        <taxon>Dreissena</taxon>
    </lineage>
</organism>
<proteinExistence type="predicted"/>
<gene>
    <name evidence="2" type="ORF">DPMN_030904</name>
</gene>
<sequence length="115" mass="12894">MDEIMTEVIIHYTYFLYLVFTSKPENIEATGVHEPVGPCNVTQPVQTPFGAVRTLDLSLALRKLGSMHVCKVLTQIIVCCSNLVKIYVCKVLSQISLFSSISDDTFCLNWTCCQK</sequence>
<evidence type="ECO:0000313" key="2">
    <source>
        <dbReference type="EMBL" id="KAH3867768.1"/>
    </source>
</evidence>
<dbReference type="EMBL" id="JAIWYP010000002">
    <property type="protein sequence ID" value="KAH3867768.1"/>
    <property type="molecule type" value="Genomic_DNA"/>
</dbReference>
<evidence type="ECO:0000313" key="3">
    <source>
        <dbReference type="Proteomes" id="UP000828390"/>
    </source>
</evidence>